<dbReference type="AlphaFoldDB" id="A0A0M3TLI4"/>
<gene>
    <name evidence="1" type="ORF">G436_1953</name>
</gene>
<accession>A0A0M3TLI4</accession>
<dbReference type="EMBL" id="CP012603">
    <property type="protein sequence ID" value="ALE39141.1"/>
    <property type="molecule type" value="Genomic_DNA"/>
</dbReference>
<name>A0A0M3TLI4_LEPIR</name>
<dbReference type="Gene3D" id="3.80.10.10">
    <property type="entry name" value="Ribonuclease Inhibitor"/>
    <property type="match status" value="1"/>
</dbReference>
<sequence>METFRNLRDLQIDGHNKNIEVISKLLEIQNLTLRSITSLDISFLEELKNLNIKLGGISDLSAISGMKRIQYLELWQIRKLEDIGVISSLQGLREFFLQSLPNVSKIPSLEKSENLKTIRLENMKGLKDFKFLSDAPALEKFIFVDSNSQDPKDLLPLFKNKSLKEARVGFGSDKKNKVFRDYLNQYNLIECW</sequence>
<proteinExistence type="predicted"/>
<dbReference type="Proteomes" id="UP000056502">
    <property type="component" value="Chromosome I"/>
</dbReference>
<evidence type="ECO:0008006" key="3">
    <source>
        <dbReference type="Google" id="ProtNLM"/>
    </source>
</evidence>
<dbReference type="InterPro" id="IPR032675">
    <property type="entry name" value="LRR_dom_sf"/>
</dbReference>
<dbReference type="PATRIC" id="fig|1279460.3.peg.1963"/>
<evidence type="ECO:0000313" key="1">
    <source>
        <dbReference type="EMBL" id="ALE39141.1"/>
    </source>
</evidence>
<reference evidence="1 2" key="1">
    <citation type="journal article" date="2015" name="Genome Announc.">
        <title>Whole-Genome Sequence of Leptospira interrogans Serovar Hardjo Subtype Hardjoprajitno Strain Norma, Isolated from Cattle in a Leptospirosis Outbreak in Brazil.</title>
        <authorList>
            <person name="Cosate M.R."/>
            <person name="Soares S.C."/>
            <person name="Mendes T.A."/>
            <person name="Raittz R.T."/>
            <person name="Moreira E.C."/>
            <person name="Leite R."/>
            <person name="Fernandes G.R."/>
            <person name="Haddad J.P."/>
            <person name="Ortega J.M."/>
        </authorList>
    </citation>
    <scope>NUCLEOTIDE SEQUENCE [LARGE SCALE GENOMIC DNA]</scope>
    <source>
        <strain evidence="1 2">Norma</strain>
    </source>
</reference>
<protein>
    <recommendedName>
        <fullName evidence="3">Leucine-rich repeat containing protein</fullName>
    </recommendedName>
</protein>
<dbReference type="SUPFAM" id="SSF52058">
    <property type="entry name" value="L domain-like"/>
    <property type="match status" value="1"/>
</dbReference>
<evidence type="ECO:0000313" key="2">
    <source>
        <dbReference type="Proteomes" id="UP000056502"/>
    </source>
</evidence>
<organism evidence="1">
    <name type="scientific">Leptospira interrogans serovar Hardjo str. Norma</name>
    <dbReference type="NCBI Taxonomy" id="1279460"/>
    <lineage>
        <taxon>Bacteria</taxon>
        <taxon>Pseudomonadati</taxon>
        <taxon>Spirochaetota</taxon>
        <taxon>Spirochaetia</taxon>
        <taxon>Leptospirales</taxon>
        <taxon>Leptospiraceae</taxon>
        <taxon>Leptospira</taxon>
    </lineage>
</organism>